<dbReference type="GO" id="GO:0016787">
    <property type="term" value="F:hydrolase activity"/>
    <property type="evidence" value="ECO:0007669"/>
    <property type="project" value="UniProtKB-KW"/>
</dbReference>
<dbReference type="EMBL" id="CP088295">
    <property type="protein sequence ID" value="UUY01615.1"/>
    <property type="molecule type" value="Genomic_DNA"/>
</dbReference>
<dbReference type="SUPFAM" id="SSF53474">
    <property type="entry name" value="alpha/beta-Hydrolases"/>
    <property type="match status" value="1"/>
</dbReference>
<accession>A0ABY5PAU1</accession>
<keyword evidence="3" id="KW-0378">Hydrolase</keyword>
<proteinExistence type="predicted"/>
<dbReference type="InterPro" id="IPR050266">
    <property type="entry name" value="AB_hydrolase_sf"/>
</dbReference>
<dbReference type="PANTHER" id="PTHR43798">
    <property type="entry name" value="MONOACYLGLYCEROL LIPASE"/>
    <property type="match status" value="1"/>
</dbReference>
<dbReference type="Pfam" id="PF12697">
    <property type="entry name" value="Abhydrolase_6"/>
    <property type="match status" value="1"/>
</dbReference>
<evidence type="ECO:0000313" key="3">
    <source>
        <dbReference type="EMBL" id="UUY01615.1"/>
    </source>
</evidence>
<dbReference type="InterPro" id="IPR029058">
    <property type="entry name" value="AB_hydrolase_fold"/>
</dbReference>
<feature type="compositionally biased region" description="Basic residues" evidence="1">
    <location>
        <begin position="261"/>
        <end position="279"/>
    </location>
</feature>
<name>A0ABY5PAU1_9ACTN</name>
<organism evidence="3 4">
    <name type="scientific">Svornostia abyssi</name>
    <dbReference type="NCBI Taxonomy" id="2898438"/>
    <lineage>
        <taxon>Bacteria</taxon>
        <taxon>Bacillati</taxon>
        <taxon>Actinomycetota</taxon>
        <taxon>Thermoleophilia</taxon>
        <taxon>Solirubrobacterales</taxon>
        <taxon>Baekduiaceae</taxon>
        <taxon>Svornostia</taxon>
    </lineage>
</organism>
<sequence>MEVTASHRGGEGTPLVLLHGFTDTWRTWTPILPALEARHEVFAPTLPGHHGGDPLSSEFSWDTMLPQVERILDDAGIERAHLVGNSLGGWLALALAARGRALSVTGLCPAGGWEHNTPEAKRVRRLFLRMHYSSQYGRRQMRMVAARPRLRRAALRDIIARPDQLSAADAYSLMQGAANCAVTLEVLEAAKTQHFDELEPFEAPVRIAWGTRDRVLPPTRYSARLHRLLPDAEFVDLPRLGHLPPLGRPGAREPHDPGVHGPRRRAAARALRRTRLTPD</sequence>
<protein>
    <submittedName>
        <fullName evidence="3">Alpha/beta fold hydrolase</fullName>
    </submittedName>
</protein>
<dbReference type="InterPro" id="IPR000073">
    <property type="entry name" value="AB_hydrolase_1"/>
</dbReference>
<dbReference type="PRINTS" id="PR00111">
    <property type="entry name" value="ABHYDROLASE"/>
</dbReference>
<reference evidence="4" key="1">
    <citation type="submission" date="2021-11" db="EMBL/GenBank/DDBJ databases">
        <title>Cultivation dependent microbiological survey of springs from the worlds oldest radium mine currently devoted to the extraction of radon-saturated water.</title>
        <authorList>
            <person name="Kapinusova G."/>
            <person name="Smrhova T."/>
            <person name="Strejcek M."/>
            <person name="Suman J."/>
            <person name="Jani K."/>
            <person name="Pajer P."/>
            <person name="Uhlik O."/>
        </authorList>
    </citation>
    <scope>NUCLEOTIDE SEQUENCE [LARGE SCALE GENOMIC DNA]</scope>
    <source>
        <strain evidence="4">J379</strain>
    </source>
</reference>
<keyword evidence="4" id="KW-1185">Reference proteome</keyword>
<evidence type="ECO:0000256" key="1">
    <source>
        <dbReference type="SAM" id="MobiDB-lite"/>
    </source>
</evidence>
<feature type="region of interest" description="Disordered" evidence="1">
    <location>
        <begin position="245"/>
        <end position="279"/>
    </location>
</feature>
<evidence type="ECO:0000313" key="4">
    <source>
        <dbReference type="Proteomes" id="UP001058860"/>
    </source>
</evidence>
<gene>
    <name evidence="3" type="ORF">LRS13_12820</name>
</gene>
<feature type="domain" description="AB hydrolase-1" evidence="2">
    <location>
        <begin position="15"/>
        <end position="249"/>
    </location>
</feature>
<dbReference type="Gene3D" id="3.40.50.1820">
    <property type="entry name" value="alpha/beta hydrolase"/>
    <property type="match status" value="1"/>
</dbReference>
<dbReference type="RefSeq" id="WP_353862169.1">
    <property type="nucleotide sequence ID" value="NZ_CP088295.1"/>
</dbReference>
<dbReference type="Proteomes" id="UP001058860">
    <property type="component" value="Chromosome"/>
</dbReference>
<dbReference type="PANTHER" id="PTHR43798:SF33">
    <property type="entry name" value="HYDROLASE, PUTATIVE (AFU_ORTHOLOGUE AFUA_2G14860)-RELATED"/>
    <property type="match status" value="1"/>
</dbReference>
<evidence type="ECO:0000259" key="2">
    <source>
        <dbReference type="Pfam" id="PF12697"/>
    </source>
</evidence>